<dbReference type="InterPro" id="IPR003439">
    <property type="entry name" value="ABC_transporter-like_ATP-bd"/>
</dbReference>
<dbReference type="Pfam" id="PF00005">
    <property type="entry name" value="ABC_tran"/>
    <property type="match status" value="1"/>
</dbReference>
<dbReference type="SUPFAM" id="SSF52540">
    <property type="entry name" value="P-loop containing nucleoside triphosphate hydrolases"/>
    <property type="match status" value="1"/>
</dbReference>
<evidence type="ECO:0000256" key="3">
    <source>
        <dbReference type="ARBA" id="ARBA00022741"/>
    </source>
</evidence>
<dbReference type="PANTHER" id="PTHR43776:SF7">
    <property type="entry name" value="D,D-DIPEPTIDE TRANSPORT ATP-BINDING PROTEIN DDPF-RELATED"/>
    <property type="match status" value="1"/>
</dbReference>
<organism evidence="7 8">
    <name type="scientific">Actinomadura rugatobispora</name>
    <dbReference type="NCBI Taxonomy" id="1994"/>
    <lineage>
        <taxon>Bacteria</taxon>
        <taxon>Bacillati</taxon>
        <taxon>Actinomycetota</taxon>
        <taxon>Actinomycetes</taxon>
        <taxon>Streptosporangiales</taxon>
        <taxon>Thermomonosporaceae</taxon>
        <taxon>Actinomadura</taxon>
    </lineage>
</organism>
<evidence type="ECO:0000313" key="8">
    <source>
        <dbReference type="Proteomes" id="UP001596074"/>
    </source>
</evidence>
<proteinExistence type="inferred from homology"/>
<protein>
    <submittedName>
        <fullName evidence="7">ATP-binding cassette domain-containing protein</fullName>
    </submittedName>
</protein>
<reference evidence="8" key="1">
    <citation type="journal article" date="2019" name="Int. J. Syst. Evol. Microbiol.">
        <title>The Global Catalogue of Microorganisms (GCM) 10K type strain sequencing project: providing services to taxonomists for standard genome sequencing and annotation.</title>
        <authorList>
            <consortium name="The Broad Institute Genomics Platform"/>
            <consortium name="The Broad Institute Genome Sequencing Center for Infectious Disease"/>
            <person name="Wu L."/>
            <person name="Ma J."/>
        </authorList>
    </citation>
    <scope>NUCLEOTIDE SEQUENCE [LARGE SCALE GENOMIC DNA]</scope>
    <source>
        <strain evidence="8">KCTC 42087</strain>
    </source>
</reference>
<dbReference type="PROSITE" id="PS50893">
    <property type="entry name" value="ABC_TRANSPORTER_2"/>
    <property type="match status" value="1"/>
</dbReference>
<dbReference type="SMART" id="SM00382">
    <property type="entry name" value="AAA"/>
    <property type="match status" value="1"/>
</dbReference>
<comment type="similarity">
    <text evidence="1">Belongs to the ABC transporter superfamily.</text>
</comment>
<feature type="compositionally biased region" description="Polar residues" evidence="5">
    <location>
        <begin position="282"/>
        <end position="291"/>
    </location>
</feature>
<sequence length="298" mass="32835">MSDLLRVRGLTVRYPGRRPWPWSPHRPVDAVTGVDLDLEKGRTLGLVGESGSGKSTLGRAVLRLLRPSGGTIRVGEFDVTGFGLRVPLEYRRAVQVVWQDPFGSLHPVRTVGSTLAEPLRIHFGLDGRELRDRVGELLERVGLDADMADRRAHEFSGGQRQRVAIARALAVRPRLLILDEPVSALDVSTQSQVIALLREIQRDTGTAYLFIAHDLAVVRHVSHRIAVMRRGRVVETGPSDRVCDEPAHPYTRALIEAVPEPEPARQRARRAARRTARGTATSGTPETADTPDTSDTES</sequence>
<dbReference type="CDD" id="cd03257">
    <property type="entry name" value="ABC_NikE_OppD_transporters"/>
    <property type="match status" value="1"/>
</dbReference>
<dbReference type="EMBL" id="JBHSON010000044">
    <property type="protein sequence ID" value="MFC5749653.1"/>
    <property type="molecule type" value="Genomic_DNA"/>
</dbReference>
<dbReference type="Gene3D" id="3.40.50.300">
    <property type="entry name" value="P-loop containing nucleotide triphosphate hydrolases"/>
    <property type="match status" value="1"/>
</dbReference>
<feature type="domain" description="ABC transporter" evidence="6">
    <location>
        <begin position="5"/>
        <end position="255"/>
    </location>
</feature>
<keyword evidence="8" id="KW-1185">Reference proteome</keyword>
<dbReference type="InterPro" id="IPR003593">
    <property type="entry name" value="AAA+_ATPase"/>
</dbReference>
<keyword evidence="3" id="KW-0547">Nucleotide-binding</keyword>
<dbReference type="InterPro" id="IPR027417">
    <property type="entry name" value="P-loop_NTPase"/>
</dbReference>
<name>A0ABW1A477_9ACTN</name>
<evidence type="ECO:0000256" key="4">
    <source>
        <dbReference type="ARBA" id="ARBA00022840"/>
    </source>
</evidence>
<gene>
    <name evidence="7" type="ORF">ACFPZN_28860</name>
</gene>
<accession>A0ABW1A477</accession>
<dbReference type="Pfam" id="PF08352">
    <property type="entry name" value="oligo_HPY"/>
    <property type="match status" value="1"/>
</dbReference>
<evidence type="ECO:0000313" key="7">
    <source>
        <dbReference type="EMBL" id="MFC5749653.1"/>
    </source>
</evidence>
<dbReference type="GO" id="GO:0005524">
    <property type="term" value="F:ATP binding"/>
    <property type="evidence" value="ECO:0007669"/>
    <property type="project" value="UniProtKB-KW"/>
</dbReference>
<dbReference type="Proteomes" id="UP001596074">
    <property type="component" value="Unassembled WGS sequence"/>
</dbReference>
<dbReference type="PROSITE" id="PS00211">
    <property type="entry name" value="ABC_TRANSPORTER_1"/>
    <property type="match status" value="1"/>
</dbReference>
<evidence type="ECO:0000256" key="1">
    <source>
        <dbReference type="ARBA" id="ARBA00005417"/>
    </source>
</evidence>
<dbReference type="InterPro" id="IPR013563">
    <property type="entry name" value="Oligopep_ABC_C"/>
</dbReference>
<feature type="region of interest" description="Disordered" evidence="5">
    <location>
        <begin position="259"/>
        <end position="298"/>
    </location>
</feature>
<dbReference type="InterPro" id="IPR017871">
    <property type="entry name" value="ABC_transporter-like_CS"/>
</dbReference>
<dbReference type="RefSeq" id="WP_378285380.1">
    <property type="nucleotide sequence ID" value="NZ_JBHSON010000044.1"/>
</dbReference>
<dbReference type="InterPro" id="IPR050319">
    <property type="entry name" value="ABC_transp_ATP-bind"/>
</dbReference>
<evidence type="ECO:0000256" key="2">
    <source>
        <dbReference type="ARBA" id="ARBA00022448"/>
    </source>
</evidence>
<comment type="caution">
    <text evidence="7">The sequence shown here is derived from an EMBL/GenBank/DDBJ whole genome shotgun (WGS) entry which is preliminary data.</text>
</comment>
<evidence type="ECO:0000259" key="6">
    <source>
        <dbReference type="PROSITE" id="PS50893"/>
    </source>
</evidence>
<feature type="compositionally biased region" description="Basic residues" evidence="5">
    <location>
        <begin position="266"/>
        <end position="276"/>
    </location>
</feature>
<keyword evidence="2" id="KW-0813">Transport</keyword>
<evidence type="ECO:0000256" key="5">
    <source>
        <dbReference type="SAM" id="MobiDB-lite"/>
    </source>
</evidence>
<keyword evidence="4 7" id="KW-0067">ATP-binding</keyword>
<dbReference type="PANTHER" id="PTHR43776">
    <property type="entry name" value="TRANSPORT ATP-BINDING PROTEIN"/>
    <property type="match status" value="1"/>
</dbReference>